<evidence type="ECO:0000256" key="1">
    <source>
        <dbReference type="ARBA" id="ARBA00022679"/>
    </source>
</evidence>
<dbReference type="GO" id="GO:0016746">
    <property type="term" value="F:acyltransferase activity"/>
    <property type="evidence" value="ECO:0007669"/>
    <property type="project" value="UniProtKB-KW"/>
</dbReference>
<dbReference type="PROSITE" id="PS51186">
    <property type="entry name" value="GNAT"/>
    <property type="match status" value="2"/>
</dbReference>
<dbReference type="InterPro" id="IPR016181">
    <property type="entry name" value="Acyl_CoA_acyltransferase"/>
</dbReference>
<evidence type="ECO:0000259" key="3">
    <source>
        <dbReference type="PROSITE" id="PS51186"/>
    </source>
</evidence>
<feature type="domain" description="N-acetyltransferase" evidence="3">
    <location>
        <begin position="153"/>
        <end position="294"/>
    </location>
</feature>
<comment type="caution">
    <text evidence="4">The sequence shown here is derived from an EMBL/GenBank/DDBJ whole genome shotgun (WGS) entry which is preliminary data.</text>
</comment>
<dbReference type="EMBL" id="JBHLTC010000001">
    <property type="protein sequence ID" value="MFC0622523.1"/>
    <property type="molecule type" value="Genomic_DNA"/>
</dbReference>
<accession>A0ABV6QDA1</accession>
<evidence type="ECO:0000256" key="2">
    <source>
        <dbReference type="ARBA" id="ARBA00023315"/>
    </source>
</evidence>
<keyword evidence="1 4" id="KW-0808">Transferase</keyword>
<name>A0ABV6QDA1_9ACTN</name>
<reference evidence="4 5" key="1">
    <citation type="submission" date="2024-09" db="EMBL/GenBank/DDBJ databases">
        <authorList>
            <person name="Sun Q."/>
            <person name="Mori K."/>
        </authorList>
    </citation>
    <scope>NUCLEOTIDE SEQUENCE [LARGE SCALE GENOMIC DNA]</scope>
    <source>
        <strain evidence="4 5">CGMCC 1.15906</strain>
    </source>
</reference>
<feature type="domain" description="N-acetyltransferase" evidence="3">
    <location>
        <begin position="1"/>
        <end position="147"/>
    </location>
</feature>
<organism evidence="4 5">
    <name type="scientific">Kribbella deserti</name>
    <dbReference type="NCBI Taxonomy" id="1926257"/>
    <lineage>
        <taxon>Bacteria</taxon>
        <taxon>Bacillati</taxon>
        <taxon>Actinomycetota</taxon>
        <taxon>Actinomycetes</taxon>
        <taxon>Propionibacteriales</taxon>
        <taxon>Kribbellaceae</taxon>
        <taxon>Kribbella</taxon>
    </lineage>
</organism>
<dbReference type="PANTHER" id="PTHR43877:SF1">
    <property type="entry name" value="ACETYLTRANSFERASE"/>
    <property type="match status" value="1"/>
</dbReference>
<dbReference type="Proteomes" id="UP001589890">
    <property type="component" value="Unassembled WGS sequence"/>
</dbReference>
<proteinExistence type="predicted"/>
<dbReference type="CDD" id="cd04301">
    <property type="entry name" value="NAT_SF"/>
    <property type="match status" value="1"/>
</dbReference>
<dbReference type="InterPro" id="IPR038740">
    <property type="entry name" value="BioF2-like_GNAT_dom"/>
</dbReference>
<dbReference type="Gene3D" id="3.40.630.30">
    <property type="match status" value="1"/>
</dbReference>
<protein>
    <submittedName>
        <fullName evidence="4">GNAT family N-acetyltransferase</fullName>
        <ecNumber evidence="4">2.3.1.-</ecNumber>
    </submittedName>
</protein>
<dbReference type="EC" id="2.3.1.-" evidence="4"/>
<sequence>MDIRLAVPEDAEAVAALRRVVFPYLVMAPGQIAYRLTSRTPDENYEAWVATDGEAIVGWASGGRNTWTSEAGVSSLDAYVHPSWRGRGLGAELVNVAQNHLAGMAVIRTFVTAGSVEFARRLGYEPTRQVHYSGAELHSLPEPPETPKDLELVAIADVDPYVAYLADTIAGLDEPGDSPNDAVAFEDWLKDVWHSPALDKNLSIGAMAGDEMVSFTAVERDGDRVWSGMTGTIPAYRGRGLAKVVKSEALRRAVADGVAGAFTSNDDRNQPMLAVNDWLGYRRVATHTGLTRTL</sequence>
<gene>
    <name evidence="4" type="ORF">ACFFGN_00505</name>
</gene>
<keyword evidence="2 4" id="KW-0012">Acyltransferase</keyword>
<dbReference type="InterPro" id="IPR000182">
    <property type="entry name" value="GNAT_dom"/>
</dbReference>
<dbReference type="Pfam" id="PF13508">
    <property type="entry name" value="Acetyltransf_7"/>
    <property type="match status" value="1"/>
</dbReference>
<dbReference type="SUPFAM" id="SSF55729">
    <property type="entry name" value="Acyl-CoA N-acyltransferases (Nat)"/>
    <property type="match status" value="2"/>
</dbReference>
<evidence type="ECO:0000313" key="5">
    <source>
        <dbReference type="Proteomes" id="UP001589890"/>
    </source>
</evidence>
<evidence type="ECO:0000313" key="4">
    <source>
        <dbReference type="EMBL" id="MFC0622523.1"/>
    </source>
</evidence>
<dbReference type="PANTHER" id="PTHR43877">
    <property type="entry name" value="AMINOALKYLPHOSPHONATE N-ACETYLTRANSFERASE-RELATED-RELATED"/>
    <property type="match status" value="1"/>
</dbReference>
<dbReference type="Pfam" id="PF13480">
    <property type="entry name" value="Acetyltransf_6"/>
    <property type="match status" value="1"/>
</dbReference>
<keyword evidence="5" id="KW-1185">Reference proteome</keyword>
<dbReference type="InterPro" id="IPR050832">
    <property type="entry name" value="Bact_Acetyltransf"/>
</dbReference>
<dbReference type="RefSeq" id="WP_380043201.1">
    <property type="nucleotide sequence ID" value="NZ_JBHLTC010000001.1"/>
</dbReference>